<comment type="caution">
    <text evidence="2">The sequence shown here is derived from an EMBL/GenBank/DDBJ whole genome shotgun (WGS) entry which is preliminary data.</text>
</comment>
<name>A0AAE0WIG2_9PEZI</name>
<evidence type="ECO:0000313" key="3">
    <source>
        <dbReference type="Proteomes" id="UP001274830"/>
    </source>
</evidence>
<dbReference type="EMBL" id="JAUTXT010000059">
    <property type="protein sequence ID" value="KAK3670268.1"/>
    <property type="molecule type" value="Genomic_DNA"/>
</dbReference>
<feature type="compositionally biased region" description="Low complexity" evidence="1">
    <location>
        <begin position="344"/>
        <end position="365"/>
    </location>
</feature>
<reference evidence="2" key="1">
    <citation type="submission" date="2023-07" db="EMBL/GenBank/DDBJ databases">
        <title>Black Yeasts Isolated from many extreme environments.</title>
        <authorList>
            <person name="Coleine C."/>
            <person name="Stajich J.E."/>
            <person name="Selbmann L."/>
        </authorList>
    </citation>
    <scope>NUCLEOTIDE SEQUENCE</scope>
    <source>
        <strain evidence="2">CCFEE 5485</strain>
    </source>
</reference>
<keyword evidence="3" id="KW-1185">Reference proteome</keyword>
<feature type="region of interest" description="Disordered" evidence="1">
    <location>
        <begin position="344"/>
        <end position="407"/>
    </location>
</feature>
<dbReference type="AlphaFoldDB" id="A0AAE0WIG2"/>
<organism evidence="2 3">
    <name type="scientific">Recurvomyces mirabilis</name>
    <dbReference type="NCBI Taxonomy" id="574656"/>
    <lineage>
        <taxon>Eukaryota</taxon>
        <taxon>Fungi</taxon>
        <taxon>Dikarya</taxon>
        <taxon>Ascomycota</taxon>
        <taxon>Pezizomycotina</taxon>
        <taxon>Dothideomycetes</taxon>
        <taxon>Dothideomycetidae</taxon>
        <taxon>Mycosphaerellales</taxon>
        <taxon>Teratosphaeriaceae</taxon>
        <taxon>Recurvomyces</taxon>
    </lineage>
</organism>
<proteinExistence type="predicted"/>
<sequence length="884" mass="88028">MNAQLFSNTTSSRSSTAAPLSTSSIATAAALQSSTTSATLSTYGTSITDFPGATGLCCMLYPIGVGVNTWYEKDVSVITATVHSTFLDYNGTRTLNGTSTELAKGFDASAYFSTYPVLFEFGNVTRVSGIPNNLLPTQANLCGITSVQTATEVTFTAQNLTITSPTPFWYYPGGFMQTGYSSSGSCYTHSTDGTLLWSTTVNGTYYSSSYIPTSTAIVTKAFNPGGGSTEDITLDYAISFKGNVTEYMEGVVYAGIGQIEFDGFADWPGQEWAKDPLIVAQFASIGYCSDAGGLGEPTVHVAVNALTTDTTSVITMTDTPAPASPITTSVVTSLPVALPQSTGASVQTSQSSSSVAAPSSSSSTQIRNSAATETSVALPSSSAQQQSSAHTSASSSPNPTASTQSTQTGVQVSNLVSVIQSIAASSVPAAGALAGSSPIAAASSQTNQATQTAGGATTPAAPIGNLISAVQQAASSEATTISTGVGNFIASELGLSQANAQSSVLATTQAVIIVGSSAITANSASAFVIATQVVQLSPQVRQSSIQTTQHTAAVETLTASGQSIAFTPSSGALVLDSTTVQAGSVATISGQQISVASNGVVVVYYLPQTTITLVGSPVPDKVFTGVMTASGHSIAFSQSNGALALGSATVAPGSAAAVSGQIISLASNGIVNVNGSPQATIVSSGPASPSGATGVITAGSQIIAYSQSGPSIIVVGSQTISRGSATLTNGQTVSLAPNGVINVNGSPAATASVTGVSNTQHIGVLTVGSQTIGYTFSGSEAVVGSQTLSPDSTIVVGGETLTLGPQNSQILVISDSKTVSTLGIAGISSAIATSHPPGSTASMSAASAPAASSTLRSAAVSTRPYCFGAVLPGVVIAMLICILL</sequence>
<dbReference type="Proteomes" id="UP001274830">
    <property type="component" value="Unassembled WGS sequence"/>
</dbReference>
<feature type="compositionally biased region" description="Low complexity" evidence="1">
    <location>
        <begin position="375"/>
        <end position="407"/>
    </location>
</feature>
<evidence type="ECO:0000256" key="1">
    <source>
        <dbReference type="SAM" id="MobiDB-lite"/>
    </source>
</evidence>
<accession>A0AAE0WIG2</accession>
<protein>
    <submittedName>
        <fullName evidence="2">Uncharacterized protein</fullName>
    </submittedName>
</protein>
<gene>
    <name evidence="2" type="ORF">LTR78_009822</name>
</gene>
<evidence type="ECO:0000313" key="2">
    <source>
        <dbReference type="EMBL" id="KAK3670268.1"/>
    </source>
</evidence>